<feature type="region of interest" description="Disordered" evidence="1">
    <location>
        <begin position="627"/>
        <end position="648"/>
    </location>
</feature>
<dbReference type="Pfam" id="PF13424">
    <property type="entry name" value="TPR_12"/>
    <property type="match status" value="3"/>
</dbReference>
<dbReference type="GO" id="GO:0043531">
    <property type="term" value="F:ADP binding"/>
    <property type="evidence" value="ECO:0007669"/>
    <property type="project" value="InterPro"/>
</dbReference>
<dbReference type="InterPro" id="IPR002182">
    <property type="entry name" value="NB-ARC"/>
</dbReference>
<dbReference type="InterPro" id="IPR056681">
    <property type="entry name" value="DUF7779"/>
</dbReference>
<dbReference type="eggNOG" id="COG2909">
    <property type="taxonomic scope" value="Bacteria"/>
</dbReference>
<dbReference type="InterPro" id="IPR027417">
    <property type="entry name" value="P-loop_NTPase"/>
</dbReference>
<evidence type="ECO:0000313" key="5">
    <source>
        <dbReference type="Proteomes" id="UP000014139"/>
    </source>
</evidence>
<dbReference type="InterPro" id="IPR011990">
    <property type="entry name" value="TPR-like_helical_dom_sf"/>
</dbReference>
<dbReference type="PANTHER" id="PTHR46082:SF6">
    <property type="entry name" value="AAA+ ATPASE DOMAIN-CONTAINING PROTEIN-RELATED"/>
    <property type="match status" value="1"/>
</dbReference>
<proteinExistence type="predicted"/>
<feature type="compositionally biased region" description="Low complexity" evidence="1">
    <location>
        <begin position="56"/>
        <end position="67"/>
    </location>
</feature>
<keyword evidence="5" id="KW-1185">Reference proteome</keyword>
<dbReference type="Gene3D" id="1.25.40.10">
    <property type="entry name" value="Tetratricopeptide repeat domain"/>
    <property type="match status" value="2"/>
</dbReference>
<feature type="compositionally biased region" description="Basic and acidic residues" evidence="1">
    <location>
        <begin position="627"/>
        <end position="637"/>
    </location>
</feature>
<dbReference type="NCBIfam" id="NF041121">
    <property type="entry name" value="SAV_2336_NTERM"/>
    <property type="match status" value="1"/>
</dbReference>
<accession>R1HNC0</accession>
<dbReference type="PATRIC" id="fig|1292037.4.peg.5467"/>
<sequence length="1475" mass="162455">MAGGPAGVPDAHDLTWRELADALLLASVMRGNAPKPAPSKAYRPPGTAGAPVTDPGESGSLGESGAGPDPSAPGDRVEVVGVTVQSGRLASGEPRAPTVLFPLGPEETEVAPAQPALPRQAELIRALRPFKQKVRSLREEDVELDEARTAENASETGRWFPITTQGRRRWLDLTVVIDAAPSLALWRSTVADFVTLLERLGAFRSVQLRLLDTGKAGYAEDGTVLGPVLRGGTSDTPARGPAELLDPSGSRVVLVLTDGVGDAWRRDLVSPVLALWARAMPVAIVNLMPQRLWRRGGLELHRALVTVRGALRPNRRYHWDLLDGWLDPEGTEELKTGAVPVPVLELGPRWLRWWAGLVTGGGEGLTSKVLLARDRPRVTEVPDEPAEAPSARDRVKRFRSVASPAAYRLATLLAAVPVSVGVARALQTKLVSDSGPAHLAEVFTSGLLEPAGDGSSWEDGGWRIPAQVREVLLSGARRSETVRAVDAALQRFGGDHPALNRLREALIEPDSTPDPDPAADTAEDVALERAVMRALSGPYLSRADRLDTIEAEAQVGPGRDRSKVRDNSTTIIENEPVSDTMSQAPDSAVLRNHPDATQPVAGPPADDVAVTELPPRSRAEVVAKVRATERHERRPGEEAPPVWGAIPPRNANFTGRRELLGQLGQRLGVGTTAVLPAALHGMGGIGKTQMAVEYIYRHLQDYEVVWWIQATQPTAIRTSLTELAQHLRLEGADEAITAVPAVLEALRIGAPYRRWLLVFDSAEDPDLVRPFFPVGGTGEILVTSRNPDWAGIARPLEVAVFEREESKLLLGRRGPELADEDADRIAEKLGDLPLAIEQAAAWLAETGMSAEEYLRLFDEKVAEILDTSKPRDYEVSVAAAWNVSFDELSSRSPAAHQLLQVCAFFAPEPITRSLFAGVRGVSISPELDAALRDPMRLARAVRDINRYGLAKIDHRSDTILLHRLVQLVLRNRMSDQHRLEMRHGAHMLLANLDPNDPSSPRQWPRYQEVLPHIYDAELVECTDGWVRQLVINLFRFLHHWGDHQGALNLAELAVRTWEKDRLARAERGEEPLEDPPLQELEASERLAYYQWSLGKYTKAAETSEHTLNRYLEAKGQDSEETLNAQLTYALILKARGQFADARRYNEETYLKARGLFGNDDPITLVAAHDFVIALLLTGEYQRARELAEDTYNRRVEVFGFDNVTTIGTQVLLVIARRELGDYPWARIEQENIAERAQQLYGGDSVGTLRRRYYQAVATRKDGDHEAARALSADALRRFRIRYGNRHPNAMACALGHSIDLRHAREFGKARSLGEQVFDLYRESLGEKHPHTLSAALDLGVTLRLSGDPASARVLDERSLEEFRSQLGEDHPHTIVCAINVASDLFALDRVDEAAAMDADLLERTRRVLGTDHPTTLAVQLNRSIDLRVLGEMAEANRLYEDVMIRYRLVLSEDHPGTINASQGIRADCDIDPMPM</sequence>
<dbReference type="InterPro" id="IPR053137">
    <property type="entry name" value="NLR-like"/>
</dbReference>
<feature type="domain" description="DUF7779" evidence="3">
    <location>
        <begin position="889"/>
        <end position="977"/>
    </location>
</feature>
<feature type="domain" description="NB-ARC" evidence="2">
    <location>
        <begin position="678"/>
        <end position="810"/>
    </location>
</feature>
<evidence type="ECO:0000256" key="1">
    <source>
        <dbReference type="SAM" id="MobiDB-lite"/>
    </source>
</evidence>
<dbReference type="SUPFAM" id="SSF48452">
    <property type="entry name" value="TPR-like"/>
    <property type="match status" value="3"/>
</dbReference>
<protein>
    <submittedName>
        <fullName evidence="4">NB-ARC domain-containing protein</fullName>
    </submittedName>
</protein>
<dbReference type="RefSeq" id="WP_003103440.1">
    <property type="nucleotide sequence ID" value="NZ_AOUO01000451.1"/>
</dbReference>
<dbReference type="Proteomes" id="UP000014139">
    <property type="component" value="Unassembled WGS sequence"/>
</dbReference>
<evidence type="ECO:0000259" key="2">
    <source>
        <dbReference type="Pfam" id="PF00931"/>
    </source>
</evidence>
<feature type="region of interest" description="Disordered" evidence="1">
    <location>
        <begin position="31"/>
        <end position="76"/>
    </location>
</feature>
<dbReference type="NCBIfam" id="NF040586">
    <property type="entry name" value="FxSxx_TPR"/>
    <property type="match status" value="1"/>
</dbReference>
<evidence type="ECO:0000259" key="3">
    <source>
        <dbReference type="Pfam" id="PF25000"/>
    </source>
</evidence>
<comment type="caution">
    <text evidence="4">The sequence shown here is derived from an EMBL/GenBank/DDBJ whole genome shotgun (WGS) entry which is preliminary data.</text>
</comment>
<dbReference type="InterPro" id="IPR047738">
    <property type="entry name" value="SAV_2336-like_N"/>
</dbReference>
<dbReference type="SUPFAM" id="SSF52540">
    <property type="entry name" value="P-loop containing nucleoside triphosphate hydrolases"/>
    <property type="match status" value="1"/>
</dbReference>
<dbReference type="PANTHER" id="PTHR46082">
    <property type="entry name" value="ATP/GTP-BINDING PROTEIN-RELATED"/>
    <property type="match status" value="1"/>
</dbReference>
<dbReference type="Pfam" id="PF25000">
    <property type="entry name" value="DUF7779"/>
    <property type="match status" value="1"/>
</dbReference>
<dbReference type="EMBL" id="AOUO01000451">
    <property type="protein sequence ID" value="EOD64995.1"/>
    <property type="molecule type" value="Genomic_DNA"/>
</dbReference>
<dbReference type="Gene3D" id="3.40.50.300">
    <property type="entry name" value="P-loop containing nucleotide triphosphate hydrolases"/>
    <property type="match status" value="1"/>
</dbReference>
<name>R1HNC0_9PSEU</name>
<reference evidence="4 5" key="1">
    <citation type="submission" date="2013-02" db="EMBL/GenBank/DDBJ databases">
        <title>Draft genome sequence of Amycolatopsis vancoresmycina strain DSM 44592T.</title>
        <authorList>
            <person name="Kumar S."/>
            <person name="Kaur N."/>
            <person name="Kaur C."/>
            <person name="Raghava G.P.S."/>
            <person name="Mayilraj S."/>
        </authorList>
    </citation>
    <scope>NUCLEOTIDE SEQUENCE [LARGE SCALE GENOMIC DNA]</scope>
    <source>
        <strain evidence="4 5">DSM 44592</strain>
    </source>
</reference>
<evidence type="ECO:0000313" key="4">
    <source>
        <dbReference type="EMBL" id="EOD64995.1"/>
    </source>
</evidence>
<gene>
    <name evidence="4" type="ORF">H480_29006</name>
</gene>
<organism evidence="4 5">
    <name type="scientific">Amycolatopsis vancoresmycina DSM 44592</name>
    <dbReference type="NCBI Taxonomy" id="1292037"/>
    <lineage>
        <taxon>Bacteria</taxon>
        <taxon>Bacillati</taxon>
        <taxon>Actinomycetota</taxon>
        <taxon>Actinomycetes</taxon>
        <taxon>Pseudonocardiales</taxon>
        <taxon>Pseudonocardiaceae</taxon>
        <taxon>Amycolatopsis</taxon>
    </lineage>
</organism>
<dbReference type="Pfam" id="PF00931">
    <property type="entry name" value="NB-ARC"/>
    <property type="match status" value="1"/>
</dbReference>